<dbReference type="AlphaFoldDB" id="A0AA92W3N1"/>
<evidence type="ECO:0000313" key="1">
    <source>
        <dbReference type="EMBL" id="RGU96239.1"/>
    </source>
</evidence>
<dbReference type="Proteomes" id="UP000285236">
    <property type="component" value="Unassembled WGS sequence"/>
</dbReference>
<dbReference type="RefSeq" id="WP_117662142.1">
    <property type="nucleotide sequence ID" value="NZ_CABOGV010000009.1"/>
</dbReference>
<protein>
    <recommendedName>
        <fullName evidence="3">Protein phosphatase 2C</fullName>
    </recommendedName>
</protein>
<gene>
    <name evidence="1" type="ORF">DWW35_09615</name>
</gene>
<sequence length="316" mass="35896">MKVRAYITHKLEESNADCQDYFRLNSGKKKIAISDGVSQSIFSAKWAELLVKEYTDTDVDDISESIPKLQKKWQAYARQQLTELESIGQSTWMLENCLMESQGAGATFCGVHFDKDGSWDGYVLGDSCLLEVSNENKILTFYPSIENGFGNSPDYFDSFSKGRGGILPINGKLTEGNKLLLVTDPLGEFLYKKKIENKEQAYIEQLLALSSYNDFLDVVDRLRASEAMHNDDSTLIIVENDGREELSVVDSKTIEDLLTSEKLKYGEETIQENKQIALEKLNSLTDKDLPKKCRKCKRSRELLNALNKKIKKFFNM</sequence>
<reference evidence="1 2" key="1">
    <citation type="submission" date="2018-08" db="EMBL/GenBank/DDBJ databases">
        <title>A genome reference for cultivated species of the human gut microbiota.</title>
        <authorList>
            <person name="Zou Y."/>
            <person name="Xue W."/>
            <person name="Luo G."/>
        </authorList>
    </citation>
    <scope>NUCLEOTIDE SEQUENCE [LARGE SCALE GENOMIC DNA]</scope>
    <source>
        <strain evidence="1 2">AF15-25</strain>
    </source>
</reference>
<dbReference type="SUPFAM" id="SSF81606">
    <property type="entry name" value="PP2C-like"/>
    <property type="match status" value="1"/>
</dbReference>
<proteinExistence type="predicted"/>
<name>A0AA92W3N1_9BACT</name>
<dbReference type="InterPro" id="IPR036457">
    <property type="entry name" value="PPM-type-like_dom_sf"/>
</dbReference>
<evidence type="ECO:0008006" key="3">
    <source>
        <dbReference type="Google" id="ProtNLM"/>
    </source>
</evidence>
<comment type="caution">
    <text evidence="1">The sequence shown here is derived from an EMBL/GenBank/DDBJ whole genome shotgun (WGS) entry which is preliminary data.</text>
</comment>
<evidence type="ECO:0000313" key="2">
    <source>
        <dbReference type="Proteomes" id="UP000285236"/>
    </source>
</evidence>
<dbReference type="EMBL" id="QRYP01000025">
    <property type="protein sequence ID" value="RGU96239.1"/>
    <property type="molecule type" value="Genomic_DNA"/>
</dbReference>
<accession>A0AA92W3N1</accession>
<organism evidence="1 2">
    <name type="scientific">Segatella copri</name>
    <dbReference type="NCBI Taxonomy" id="165179"/>
    <lineage>
        <taxon>Bacteria</taxon>
        <taxon>Pseudomonadati</taxon>
        <taxon>Bacteroidota</taxon>
        <taxon>Bacteroidia</taxon>
        <taxon>Bacteroidales</taxon>
        <taxon>Prevotellaceae</taxon>
        <taxon>Segatella</taxon>
    </lineage>
</organism>